<dbReference type="Gene3D" id="1.10.10.10">
    <property type="entry name" value="Winged helix-like DNA-binding domain superfamily/Winged helix DNA-binding domain"/>
    <property type="match status" value="1"/>
</dbReference>
<keyword evidence="4" id="KW-0010">Activator</keyword>
<dbReference type="Gene3D" id="2.60.200.10">
    <property type="match status" value="1"/>
</dbReference>
<dbReference type="SUPFAM" id="SSF46785">
    <property type="entry name" value="Winged helix' DNA-binding domain"/>
    <property type="match status" value="1"/>
</dbReference>
<evidence type="ECO:0000313" key="9">
    <source>
        <dbReference type="Ensembl" id="ENSECRP00000015142.1"/>
    </source>
</evidence>
<dbReference type="PROSITE" id="PS51507">
    <property type="entry name" value="IRF_2"/>
    <property type="match status" value="1"/>
</dbReference>
<dbReference type="InterPro" id="IPR036388">
    <property type="entry name" value="WH-like_DNA-bd_sf"/>
</dbReference>
<dbReference type="AlphaFoldDB" id="A0A8C4SEC6"/>
<dbReference type="InterPro" id="IPR019471">
    <property type="entry name" value="Interferon_reg_factor-3"/>
</dbReference>
<protein>
    <submittedName>
        <fullName evidence="9">Interferon regulatory factor 3</fullName>
    </submittedName>
</protein>
<name>A0A8C4SEC6_ERPCA</name>
<dbReference type="SMART" id="SM00348">
    <property type="entry name" value="IRF"/>
    <property type="match status" value="1"/>
</dbReference>
<dbReference type="SMART" id="SM01243">
    <property type="entry name" value="IRF-3"/>
    <property type="match status" value="1"/>
</dbReference>
<accession>A0A8C4SEC6</accession>
<dbReference type="RefSeq" id="XP_051789670.1">
    <property type="nucleotide sequence ID" value="XM_051933710.1"/>
</dbReference>
<dbReference type="Pfam" id="PF00605">
    <property type="entry name" value="IRF"/>
    <property type="match status" value="1"/>
</dbReference>
<dbReference type="Pfam" id="PF10401">
    <property type="entry name" value="IRF-3"/>
    <property type="match status" value="1"/>
</dbReference>
<dbReference type="GeneID" id="114660719"/>
<organism evidence="9 10">
    <name type="scientific">Erpetoichthys calabaricus</name>
    <name type="common">Rope fish</name>
    <name type="synonym">Calamoichthys calabaricus</name>
    <dbReference type="NCBI Taxonomy" id="27687"/>
    <lineage>
        <taxon>Eukaryota</taxon>
        <taxon>Metazoa</taxon>
        <taxon>Chordata</taxon>
        <taxon>Craniata</taxon>
        <taxon>Vertebrata</taxon>
        <taxon>Euteleostomi</taxon>
        <taxon>Actinopterygii</taxon>
        <taxon>Polypteriformes</taxon>
        <taxon>Polypteridae</taxon>
        <taxon>Erpetoichthys</taxon>
    </lineage>
</organism>
<dbReference type="GO" id="GO:0045944">
    <property type="term" value="P:positive regulation of transcription by RNA polymerase II"/>
    <property type="evidence" value="ECO:0007669"/>
    <property type="project" value="UniProtKB-ARBA"/>
</dbReference>
<keyword evidence="6" id="KW-0539">Nucleus</keyword>
<dbReference type="InterPro" id="IPR017855">
    <property type="entry name" value="SMAD-like_dom_sf"/>
</dbReference>
<dbReference type="Ensembl" id="ENSECRT00000015409.1">
    <property type="protein sequence ID" value="ENSECRP00000015142.1"/>
    <property type="gene ID" value="ENSECRG00000010094.1"/>
</dbReference>
<dbReference type="PROSITE" id="PS00601">
    <property type="entry name" value="IRF_1"/>
    <property type="match status" value="1"/>
</dbReference>
<keyword evidence="2" id="KW-0805">Transcription regulation</keyword>
<evidence type="ECO:0000256" key="2">
    <source>
        <dbReference type="ARBA" id="ARBA00023015"/>
    </source>
</evidence>
<keyword evidence="3" id="KW-0238">DNA-binding</keyword>
<gene>
    <name evidence="9" type="primary">IRF3</name>
</gene>
<dbReference type="GO" id="GO:0000978">
    <property type="term" value="F:RNA polymerase II cis-regulatory region sequence-specific DNA binding"/>
    <property type="evidence" value="ECO:0007669"/>
    <property type="project" value="TreeGrafter"/>
</dbReference>
<proteinExistence type="predicted"/>
<reference evidence="9" key="1">
    <citation type="submission" date="2021-06" db="EMBL/GenBank/DDBJ databases">
        <authorList>
            <consortium name="Wellcome Sanger Institute Data Sharing"/>
        </authorList>
    </citation>
    <scope>NUCLEOTIDE SEQUENCE [LARGE SCALE GENOMIC DNA]</scope>
</reference>
<dbReference type="GO" id="GO:0002376">
    <property type="term" value="P:immune system process"/>
    <property type="evidence" value="ECO:0007669"/>
    <property type="project" value="TreeGrafter"/>
</dbReference>
<evidence type="ECO:0000256" key="3">
    <source>
        <dbReference type="ARBA" id="ARBA00023125"/>
    </source>
</evidence>
<dbReference type="PANTHER" id="PTHR11949:SF1">
    <property type="entry name" value="INTERFERON REGULATORY FACTOR 3"/>
    <property type="match status" value="1"/>
</dbReference>
<dbReference type="InterPro" id="IPR008984">
    <property type="entry name" value="SMAD_FHA_dom_sf"/>
</dbReference>
<keyword evidence="5" id="KW-0804">Transcription</keyword>
<dbReference type="InterPro" id="IPR019817">
    <property type="entry name" value="Interferon_reg_fac_CS"/>
</dbReference>
<dbReference type="FunFam" id="1.10.10.10:FF:000041">
    <property type="entry name" value="Interferon regulatory factor 4"/>
    <property type="match status" value="1"/>
</dbReference>
<dbReference type="PANTHER" id="PTHR11949">
    <property type="entry name" value="INTERFERON REGULATORY FACTOR"/>
    <property type="match status" value="1"/>
</dbReference>
<dbReference type="OrthoDB" id="8691508at2759"/>
<dbReference type="GO" id="GO:0005634">
    <property type="term" value="C:nucleus"/>
    <property type="evidence" value="ECO:0007669"/>
    <property type="project" value="UniProtKB-SubCell"/>
</dbReference>
<dbReference type="CDD" id="cd00103">
    <property type="entry name" value="IRF"/>
    <property type="match status" value="1"/>
</dbReference>
<evidence type="ECO:0000256" key="4">
    <source>
        <dbReference type="ARBA" id="ARBA00023159"/>
    </source>
</evidence>
<dbReference type="GeneTree" id="ENSGT00940000160569"/>
<dbReference type="SUPFAM" id="SSF49879">
    <property type="entry name" value="SMAD/FHA domain"/>
    <property type="match status" value="1"/>
</dbReference>
<feature type="compositionally biased region" description="Basic and acidic residues" evidence="7">
    <location>
        <begin position="117"/>
        <end position="127"/>
    </location>
</feature>
<dbReference type="InterPro" id="IPR001346">
    <property type="entry name" value="Interferon_reg_fact_DNA-bd_dom"/>
</dbReference>
<dbReference type="GO" id="GO:0000981">
    <property type="term" value="F:DNA-binding transcription factor activity, RNA polymerase II-specific"/>
    <property type="evidence" value="ECO:0007669"/>
    <property type="project" value="TreeGrafter"/>
</dbReference>
<evidence type="ECO:0000313" key="10">
    <source>
        <dbReference type="Proteomes" id="UP000694620"/>
    </source>
</evidence>
<sequence>MSSQKPLLLPWLIKQIDSGLYPGLEWTNKDHSEFRIPWKHGLRQDLLPDDSLIFKAWAIASGRYKEKTDSPDPTVWKRNFRCALNRKTHFKVVKDLSNDSVDPHKVYHICQSEESRQSSQESCKDELQESPQDDFPGAGVACFPPASENLTLGHDFFSNDFKGYEGILEHNLEEMSISNHMLSETESLMLNNEKYTGTFQFGNSTTFLPSECHEAYNIPESATEAPDPGLQQTQEFRQEVDRTFINEQMGTFQFGNSTTFLPSECHEAYNIPESATEAPDPGLQQTQEFRQEVDRTFINEQMVTDFRVSIYFRGVLVAQFPTVRGLGFQLLFDEMPNAPGTENFIRLQIPGTENISDTQQSRYTERILRKLGQGLAVKVQDKSILASRLGDSHIFWSLSKFDSSCHPQEVSKHEYTEVYNFGRFVRELHDFIESRGGSPQYSLWFCLGEVWPDPNKRPWEKKLIMIEVIPICFEILKNIAVAGGASSLQGENIELQLSDNPSLRSLLESMETN</sequence>
<keyword evidence="10" id="KW-1185">Reference proteome</keyword>
<reference evidence="9" key="3">
    <citation type="submission" date="2025-09" db="UniProtKB">
        <authorList>
            <consortium name="Ensembl"/>
        </authorList>
    </citation>
    <scope>IDENTIFICATION</scope>
</reference>
<evidence type="ECO:0000256" key="7">
    <source>
        <dbReference type="SAM" id="MobiDB-lite"/>
    </source>
</evidence>
<evidence type="ECO:0000256" key="6">
    <source>
        <dbReference type="ARBA" id="ARBA00023242"/>
    </source>
</evidence>
<evidence type="ECO:0000256" key="1">
    <source>
        <dbReference type="ARBA" id="ARBA00004123"/>
    </source>
</evidence>
<comment type="subcellular location">
    <subcellularLocation>
        <location evidence="1">Nucleus</location>
    </subcellularLocation>
</comment>
<feature type="domain" description="IRF tryptophan pentad repeat" evidence="8">
    <location>
        <begin position="5"/>
        <end position="111"/>
    </location>
</feature>
<dbReference type="PRINTS" id="PR00267">
    <property type="entry name" value="INTFRNREGFCT"/>
</dbReference>
<feature type="region of interest" description="Disordered" evidence="7">
    <location>
        <begin position="117"/>
        <end position="139"/>
    </location>
</feature>
<reference evidence="9" key="2">
    <citation type="submission" date="2025-08" db="UniProtKB">
        <authorList>
            <consortium name="Ensembl"/>
        </authorList>
    </citation>
    <scope>IDENTIFICATION</scope>
</reference>
<evidence type="ECO:0000259" key="8">
    <source>
        <dbReference type="PROSITE" id="PS51507"/>
    </source>
</evidence>
<evidence type="ECO:0000256" key="5">
    <source>
        <dbReference type="ARBA" id="ARBA00023163"/>
    </source>
</evidence>
<dbReference type="Proteomes" id="UP000694620">
    <property type="component" value="Chromosome 11"/>
</dbReference>
<dbReference type="CTD" id="3661"/>
<dbReference type="InterPro" id="IPR036390">
    <property type="entry name" value="WH_DNA-bd_sf"/>
</dbReference>